<dbReference type="Pfam" id="PF00170">
    <property type="entry name" value="bZIP_1"/>
    <property type="match status" value="1"/>
</dbReference>
<protein>
    <recommendedName>
        <fullName evidence="8">BZIP domain-containing protein</fullName>
    </recommendedName>
</protein>
<organism evidence="9 10">
    <name type="scientific">Geotrichum candidum</name>
    <name type="common">Oospora lactis</name>
    <name type="synonym">Dipodascus geotrichum</name>
    <dbReference type="NCBI Taxonomy" id="1173061"/>
    <lineage>
        <taxon>Eukaryota</taxon>
        <taxon>Fungi</taxon>
        <taxon>Dikarya</taxon>
        <taxon>Ascomycota</taxon>
        <taxon>Saccharomycotina</taxon>
        <taxon>Dipodascomycetes</taxon>
        <taxon>Dipodascales</taxon>
        <taxon>Dipodascaceae</taxon>
        <taxon>Geotrichum</taxon>
    </lineage>
</organism>
<keyword evidence="6" id="KW-0539">Nucleus</keyword>
<name>A0A0J9XCX7_GEOCN</name>
<evidence type="ECO:0000256" key="5">
    <source>
        <dbReference type="ARBA" id="ARBA00023163"/>
    </source>
</evidence>
<feature type="compositionally biased region" description="Basic and acidic residues" evidence="7">
    <location>
        <begin position="483"/>
        <end position="494"/>
    </location>
</feature>
<keyword evidence="4" id="KW-0238">DNA-binding</keyword>
<comment type="similarity">
    <text evidence="2">Belongs to the bZIP family.</text>
</comment>
<dbReference type="Gene3D" id="1.20.5.170">
    <property type="match status" value="1"/>
</dbReference>
<sequence>MVVRKNSDSEPARAAQEAALKYAQNKCLTLVNSATALAEGATPLNPMFNTGRAPGDVTSTTTTVSEQNNSTGNSSKVDENGSGSECAEDDEYSVFDAPGDFGIDKNVARAALTALGSEFAPGEISSSLGNKNKKSRSKVKKKFSEMDDDEKLLASEEAKNLTSRQKRQLRNRVSARHFRLRRKEYISHLEGLVVNMTTKINRLEIELKKSLEKKGNVSDQAHQFQAQLQQQKKSQESLQQHTPPTRGLSTNTNQMSMTSPGSRSNNNSMPHNSPAPVISVTQNLQTAPKYAYGAQQPYISSSSSMVSAVPTSSMSYVDNWSAKGPMNTMNNSINPSFGNSGMTAEFIRMKPNVVNLMPVYPDMPIDASVTCGSLNIQPVQATAPQDYTMLYDTSGFVDPTNWQMTGDITGVSQQQQQTNYVEPLQQQSDDADIQQDQRNNGQIMPNQMIYPSIIPTLSKQVLKTDIIKKQICEDDKEGDADSESEKYDNDEMKSSRATGPSFLPPTAEDKLSIIAADALLRQLDLQMSQLRLQNRLL</sequence>
<dbReference type="STRING" id="1173061.A0A0J9XCX7"/>
<reference evidence="9" key="1">
    <citation type="submission" date="2014-03" db="EMBL/GenBank/DDBJ databases">
        <authorList>
            <person name="Casaregola S."/>
        </authorList>
    </citation>
    <scope>NUCLEOTIDE SEQUENCE [LARGE SCALE GENOMIC DNA]</scope>
    <source>
        <strain evidence="9">CLIB 918</strain>
    </source>
</reference>
<dbReference type="AlphaFoldDB" id="A0A0J9XCX7"/>
<dbReference type="InterPro" id="IPR004827">
    <property type="entry name" value="bZIP"/>
</dbReference>
<dbReference type="GO" id="GO:0003700">
    <property type="term" value="F:DNA-binding transcription factor activity"/>
    <property type="evidence" value="ECO:0007669"/>
    <property type="project" value="InterPro"/>
</dbReference>
<accession>A0A0J9XCX7</accession>
<evidence type="ECO:0000313" key="10">
    <source>
        <dbReference type="Proteomes" id="UP000242525"/>
    </source>
</evidence>
<evidence type="ECO:0000259" key="8">
    <source>
        <dbReference type="SMART" id="SM00338"/>
    </source>
</evidence>
<evidence type="ECO:0000256" key="2">
    <source>
        <dbReference type="ARBA" id="ARBA00007163"/>
    </source>
</evidence>
<dbReference type="InterPro" id="IPR046347">
    <property type="entry name" value="bZIP_sf"/>
</dbReference>
<keyword evidence="3" id="KW-0805">Transcription regulation</keyword>
<evidence type="ECO:0000256" key="7">
    <source>
        <dbReference type="SAM" id="MobiDB-lite"/>
    </source>
</evidence>
<evidence type="ECO:0000256" key="6">
    <source>
        <dbReference type="ARBA" id="ARBA00023242"/>
    </source>
</evidence>
<feature type="compositionally biased region" description="Low complexity" evidence="7">
    <location>
        <begin position="220"/>
        <end position="241"/>
    </location>
</feature>
<keyword evidence="10" id="KW-1185">Reference proteome</keyword>
<dbReference type="EMBL" id="CCBN010000010">
    <property type="protein sequence ID" value="CDO55130.1"/>
    <property type="molecule type" value="Genomic_DNA"/>
</dbReference>
<evidence type="ECO:0000256" key="3">
    <source>
        <dbReference type="ARBA" id="ARBA00023015"/>
    </source>
</evidence>
<dbReference type="Proteomes" id="UP000242525">
    <property type="component" value="Unassembled WGS sequence"/>
</dbReference>
<dbReference type="PANTHER" id="PTHR47416">
    <property type="entry name" value="BASIC-LEUCINE ZIPPER TRANSCRIPTION FACTOR F-RELATED"/>
    <property type="match status" value="1"/>
</dbReference>
<dbReference type="OrthoDB" id="5571888at2759"/>
<evidence type="ECO:0000256" key="1">
    <source>
        <dbReference type="ARBA" id="ARBA00004123"/>
    </source>
</evidence>
<feature type="region of interest" description="Disordered" evidence="7">
    <location>
        <begin position="413"/>
        <end position="433"/>
    </location>
</feature>
<comment type="subcellular location">
    <subcellularLocation>
        <location evidence="1">Nucleus</location>
    </subcellularLocation>
</comment>
<evidence type="ECO:0000256" key="4">
    <source>
        <dbReference type="ARBA" id="ARBA00023125"/>
    </source>
</evidence>
<dbReference type="GO" id="GO:0005634">
    <property type="term" value="C:nucleus"/>
    <property type="evidence" value="ECO:0007669"/>
    <property type="project" value="UniProtKB-SubCell"/>
</dbReference>
<feature type="domain" description="BZIP" evidence="8">
    <location>
        <begin position="159"/>
        <end position="223"/>
    </location>
</feature>
<feature type="compositionally biased region" description="Polar residues" evidence="7">
    <location>
        <begin position="57"/>
        <end position="75"/>
    </location>
</feature>
<feature type="region of interest" description="Disordered" evidence="7">
    <location>
        <begin position="474"/>
        <end position="505"/>
    </location>
</feature>
<feature type="region of interest" description="Disordered" evidence="7">
    <location>
        <begin position="122"/>
        <end position="147"/>
    </location>
</feature>
<feature type="region of interest" description="Disordered" evidence="7">
    <location>
        <begin position="45"/>
        <end position="88"/>
    </location>
</feature>
<dbReference type="PANTHER" id="PTHR47416:SF8">
    <property type="entry name" value="BASIC-LEUCINE ZIPPER TRANSCRIPTION FACTOR E-RELATED"/>
    <property type="match status" value="1"/>
</dbReference>
<evidence type="ECO:0000313" key="9">
    <source>
        <dbReference type="EMBL" id="CDO55130.1"/>
    </source>
</evidence>
<dbReference type="SMART" id="SM00338">
    <property type="entry name" value="BRLZ"/>
    <property type="match status" value="1"/>
</dbReference>
<gene>
    <name evidence="9" type="ORF">BN980_GECA10s00340g</name>
</gene>
<keyword evidence="5" id="KW-0804">Transcription</keyword>
<feature type="compositionally biased region" description="Basic residues" evidence="7">
    <location>
        <begin position="131"/>
        <end position="141"/>
    </location>
</feature>
<comment type="caution">
    <text evidence="9">The sequence shown here is derived from an EMBL/GenBank/DDBJ whole genome shotgun (WGS) entry which is preliminary data.</text>
</comment>
<feature type="region of interest" description="Disordered" evidence="7">
    <location>
        <begin position="216"/>
        <end position="274"/>
    </location>
</feature>
<proteinExistence type="inferred from homology"/>
<dbReference type="GO" id="GO:0003677">
    <property type="term" value="F:DNA binding"/>
    <property type="evidence" value="ECO:0007669"/>
    <property type="project" value="UniProtKB-KW"/>
</dbReference>
<feature type="compositionally biased region" description="Polar residues" evidence="7">
    <location>
        <begin position="247"/>
        <end position="271"/>
    </location>
</feature>
<dbReference type="SUPFAM" id="SSF57959">
    <property type="entry name" value="Leucine zipper domain"/>
    <property type="match status" value="1"/>
</dbReference>